<accession>A0A382GBD4</accession>
<proteinExistence type="predicted"/>
<dbReference type="AlphaFoldDB" id="A0A382GBD4"/>
<dbReference type="EMBL" id="UINC01054436">
    <property type="protein sequence ID" value="SVB72142.1"/>
    <property type="molecule type" value="Genomic_DNA"/>
</dbReference>
<evidence type="ECO:0000313" key="1">
    <source>
        <dbReference type="EMBL" id="SVB72142.1"/>
    </source>
</evidence>
<reference evidence="1" key="1">
    <citation type="submission" date="2018-05" db="EMBL/GenBank/DDBJ databases">
        <authorList>
            <person name="Lanie J.A."/>
            <person name="Ng W.-L."/>
            <person name="Kazmierczak K.M."/>
            <person name="Andrzejewski T.M."/>
            <person name="Davidsen T.M."/>
            <person name="Wayne K.J."/>
            <person name="Tettelin H."/>
            <person name="Glass J.I."/>
            <person name="Rusch D."/>
            <person name="Podicherti R."/>
            <person name="Tsui H.-C.T."/>
            <person name="Winkler M.E."/>
        </authorList>
    </citation>
    <scope>NUCLEOTIDE SEQUENCE</scope>
</reference>
<protein>
    <submittedName>
        <fullName evidence="1">Uncharacterized protein</fullName>
    </submittedName>
</protein>
<name>A0A382GBD4_9ZZZZ</name>
<gene>
    <name evidence="1" type="ORF">METZ01_LOCUS224996</name>
</gene>
<organism evidence="1">
    <name type="scientific">marine metagenome</name>
    <dbReference type="NCBI Taxonomy" id="408172"/>
    <lineage>
        <taxon>unclassified sequences</taxon>
        <taxon>metagenomes</taxon>
        <taxon>ecological metagenomes</taxon>
    </lineage>
</organism>
<sequence length="94" mass="10455">MYKYAKLKAAAATITAISLLILAVFSIKIWIEEKHQTCAAQLTTYTQAVESLAGLRVTSMNKEEIAARTINELRTCVLPELEELPDIEESNTLN</sequence>